<sequence>MYISVNLLDLSNSTFVDPSNESSIGKNSVFTTASCDGMLVSGGLIAIEETIDYFISIEVGSILAVNVRISTRGSVGIASSIPANGPPCVNPEKCAPSSIEIFLL</sequence>
<accession>A0AAD7L288</accession>
<evidence type="ECO:0000313" key="1">
    <source>
        <dbReference type="EMBL" id="KAJ7949531.1"/>
    </source>
</evidence>
<gene>
    <name evidence="1" type="ORF">O6P43_029859</name>
</gene>
<dbReference type="EMBL" id="JARAOO010000012">
    <property type="protein sequence ID" value="KAJ7949531.1"/>
    <property type="molecule type" value="Genomic_DNA"/>
</dbReference>
<evidence type="ECO:0000313" key="2">
    <source>
        <dbReference type="Proteomes" id="UP001163823"/>
    </source>
</evidence>
<dbReference type="Proteomes" id="UP001163823">
    <property type="component" value="Chromosome 12"/>
</dbReference>
<organism evidence="1 2">
    <name type="scientific">Quillaja saponaria</name>
    <name type="common">Soap bark tree</name>
    <dbReference type="NCBI Taxonomy" id="32244"/>
    <lineage>
        <taxon>Eukaryota</taxon>
        <taxon>Viridiplantae</taxon>
        <taxon>Streptophyta</taxon>
        <taxon>Embryophyta</taxon>
        <taxon>Tracheophyta</taxon>
        <taxon>Spermatophyta</taxon>
        <taxon>Magnoliopsida</taxon>
        <taxon>eudicotyledons</taxon>
        <taxon>Gunneridae</taxon>
        <taxon>Pentapetalae</taxon>
        <taxon>rosids</taxon>
        <taxon>fabids</taxon>
        <taxon>Fabales</taxon>
        <taxon>Quillajaceae</taxon>
        <taxon>Quillaja</taxon>
    </lineage>
</organism>
<comment type="caution">
    <text evidence="1">The sequence shown here is derived from an EMBL/GenBank/DDBJ whole genome shotgun (WGS) entry which is preliminary data.</text>
</comment>
<keyword evidence="2" id="KW-1185">Reference proteome</keyword>
<proteinExistence type="predicted"/>
<dbReference type="KEGG" id="qsa:O6P43_029859"/>
<reference evidence="1" key="1">
    <citation type="journal article" date="2023" name="Science">
        <title>Elucidation of the pathway for biosynthesis of saponin adjuvants from the soapbark tree.</title>
        <authorList>
            <person name="Reed J."/>
            <person name="Orme A."/>
            <person name="El-Demerdash A."/>
            <person name="Owen C."/>
            <person name="Martin L.B.B."/>
            <person name="Misra R.C."/>
            <person name="Kikuchi S."/>
            <person name="Rejzek M."/>
            <person name="Martin A.C."/>
            <person name="Harkess A."/>
            <person name="Leebens-Mack J."/>
            <person name="Louveau T."/>
            <person name="Stephenson M.J."/>
            <person name="Osbourn A."/>
        </authorList>
    </citation>
    <scope>NUCLEOTIDE SEQUENCE</scope>
    <source>
        <strain evidence="1">S10</strain>
    </source>
</reference>
<name>A0AAD7L288_QUISA</name>
<dbReference type="AlphaFoldDB" id="A0AAD7L288"/>
<protein>
    <submittedName>
        <fullName evidence="1">Uncharacterized protein</fullName>
    </submittedName>
</protein>